<dbReference type="VEuPathDB" id="FungiDB:CXQ85_003663"/>
<evidence type="ECO:0000256" key="1">
    <source>
        <dbReference type="ARBA" id="ARBA00004123"/>
    </source>
</evidence>
<dbReference type="AlphaFoldDB" id="A0A2V1APV1"/>
<evidence type="ECO:0000256" key="2">
    <source>
        <dbReference type="ARBA" id="ARBA00006210"/>
    </source>
</evidence>
<dbReference type="GeneID" id="37008993"/>
<keyword evidence="6 7" id="KW-0539">Nucleus</keyword>
<keyword evidence="3 7" id="KW-0805">Transcription regulation</keyword>
<evidence type="ECO:0000256" key="6">
    <source>
        <dbReference type="ARBA" id="ARBA00023242"/>
    </source>
</evidence>
<name>A0A2V1APV1_9ASCO</name>
<accession>A0A2V1APV1</accession>
<comment type="function">
    <text evidence="7">Component of the Mediator complex, a coactivator involved in the regulated transcription of nearly all RNA polymerase II-dependent genes. Mediator functions as a bridge to convey information from gene-specific regulatory proteins to the basal RNA polymerase II transcription machinery. Mediator is recruited to promoters by direct interactions with regulatory proteins and serves as a scaffold for the assembly of a functional preinitiation complex with RNA polymerase II and the general transcription factors.</text>
</comment>
<feature type="domain" description="Mediator complex subunit Med1" evidence="8">
    <location>
        <begin position="11"/>
        <end position="415"/>
    </location>
</feature>
<sequence length="577" mass="64968">MPSYNDYLHESSKLLYEYSPNFQISIDLIQKLAQHLKLDTFVDSEVQDPDTNQLVKRLSIAGSLLLVDIDFKDPHTVTKVSLASGNHSTSAVNTASSQSELNSVISTTKIDNTTIVRVNFLEENVLSFLNIRNADEKSVAEIILKENLKGSKLGNFPLNLRYLANLDRLSPQEGDLVLYLDNIAKYLEVIHIQECKLTPEDENIKSGQSSLIGKLMYNDEEANELGVFLHFWKSYNKTNKLPQVDYFKPQSFVGRLSVIESNAPAKDYLRESTKALWEPKDANGNFLEYKITFDDEKHLPKGVPVSGPNTRNWQLQFSFNRPVYLPKEVLEFLGFDDFEVAEDHELKDIFEAIEQFKVVDLTLDSHPNVAFQLNHSSFSSFIPVSAVTLPSLNSISKLLPPLRNSIVYSTWLTSLVLQTQCQISDAYSTEAKKQRDTRPELTEDELLGINSMAENNTYVGVQILDSNTNTDLEDFLKQEDEDENMDKDNGESKAVTPVEQGPFMELCFDDVDFTTKELEFQFVVDGKTQSGKPIQKNFSLQNGQTVGTGLADDLPSVNFVKALSLGEDLLLALDVVN</sequence>
<dbReference type="STRING" id="45357.A0A2V1APV1"/>
<gene>
    <name evidence="9" type="ORF">CXQ85_003663</name>
</gene>
<keyword evidence="10" id="KW-1185">Reference proteome</keyword>
<evidence type="ECO:0000256" key="7">
    <source>
        <dbReference type="RuleBase" id="RU364059"/>
    </source>
</evidence>
<comment type="caution">
    <text evidence="9">The sequence shown here is derived from an EMBL/GenBank/DDBJ whole genome shotgun (WGS) entry which is preliminary data.</text>
</comment>
<dbReference type="EMBL" id="PKFO01000002">
    <property type="protein sequence ID" value="PVH19805.1"/>
    <property type="molecule type" value="Genomic_DNA"/>
</dbReference>
<dbReference type="GO" id="GO:0003712">
    <property type="term" value="F:transcription coregulator activity"/>
    <property type="evidence" value="ECO:0007669"/>
    <property type="project" value="InterPro"/>
</dbReference>
<dbReference type="GO" id="GO:0016592">
    <property type="term" value="C:mediator complex"/>
    <property type="evidence" value="ECO:0007669"/>
    <property type="project" value="InterPro"/>
</dbReference>
<keyword evidence="4 7" id="KW-0010">Activator</keyword>
<dbReference type="Proteomes" id="UP000244309">
    <property type="component" value="Unassembled WGS sequence"/>
</dbReference>
<dbReference type="RefSeq" id="XP_025340745.1">
    <property type="nucleotide sequence ID" value="XM_025487297.1"/>
</dbReference>
<dbReference type="OrthoDB" id="5310959at2759"/>
<comment type="similarity">
    <text evidence="2 7">Belongs to the Mediator complex subunit 1 family.</text>
</comment>
<keyword evidence="5 7" id="KW-0804">Transcription</keyword>
<dbReference type="Pfam" id="PF10744">
    <property type="entry name" value="Med1"/>
    <property type="match status" value="1"/>
</dbReference>
<protein>
    <recommendedName>
        <fullName evidence="7">Mediator of RNA polymerase II transcription subunit 1</fullName>
    </recommendedName>
    <alternativeName>
        <fullName evidence="7">Mediator complex subunit 1</fullName>
    </alternativeName>
</protein>
<evidence type="ECO:0000259" key="8">
    <source>
        <dbReference type="Pfam" id="PF10744"/>
    </source>
</evidence>
<evidence type="ECO:0000256" key="5">
    <source>
        <dbReference type="ARBA" id="ARBA00023163"/>
    </source>
</evidence>
<evidence type="ECO:0000313" key="9">
    <source>
        <dbReference type="EMBL" id="PVH19805.1"/>
    </source>
</evidence>
<dbReference type="GO" id="GO:0045944">
    <property type="term" value="P:positive regulation of transcription by RNA polymerase II"/>
    <property type="evidence" value="ECO:0007669"/>
    <property type="project" value="UniProtKB-ARBA"/>
</dbReference>
<evidence type="ECO:0000256" key="4">
    <source>
        <dbReference type="ARBA" id="ARBA00023159"/>
    </source>
</evidence>
<evidence type="ECO:0000313" key="10">
    <source>
        <dbReference type="Proteomes" id="UP000244309"/>
    </source>
</evidence>
<dbReference type="PANTHER" id="PTHR35041">
    <property type="entry name" value="MEDIATOR OF RNA POLYMERASE II TRANSCRIPTION SUBUNIT 1"/>
    <property type="match status" value="1"/>
</dbReference>
<dbReference type="PANTHER" id="PTHR35041:SF4">
    <property type="entry name" value="MEDIATOR OF RNA POLYMERASE II TRANSCRIPTION SUBUNIT 1"/>
    <property type="match status" value="1"/>
</dbReference>
<reference evidence="9 10" key="1">
    <citation type="submission" date="2017-12" db="EMBL/GenBank/DDBJ databases">
        <title>Genome Sequence of a Multidrug-Resistant Candida haemulonii Isolate from a Patient with Chronic Leg Ulcers in Israel.</title>
        <authorList>
            <person name="Chow N.A."/>
            <person name="Gade L."/>
            <person name="Batra D."/>
            <person name="Rowe L.A."/>
            <person name="Ben-Ami R."/>
            <person name="Loparev V.N."/>
            <person name="Litvintseva A.P."/>
        </authorList>
    </citation>
    <scope>NUCLEOTIDE SEQUENCE [LARGE SCALE GENOMIC DNA]</scope>
    <source>
        <strain evidence="9 10">B11899</strain>
    </source>
</reference>
<comment type="subcellular location">
    <subcellularLocation>
        <location evidence="1 7">Nucleus</location>
    </subcellularLocation>
</comment>
<evidence type="ECO:0000256" key="3">
    <source>
        <dbReference type="ARBA" id="ARBA00023015"/>
    </source>
</evidence>
<dbReference type="InterPro" id="IPR019680">
    <property type="entry name" value="Mediator_Med1"/>
</dbReference>
<proteinExistence type="inferred from homology"/>
<organism evidence="9 10">
    <name type="scientific">Candidozyma haemuli</name>
    <dbReference type="NCBI Taxonomy" id="45357"/>
    <lineage>
        <taxon>Eukaryota</taxon>
        <taxon>Fungi</taxon>
        <taxon>Dikarya</taxon>
        <taxon>Ascomycota</taxon>
        <taxon>Saccharomycotina</taxon>
        <taxon>Pichiomycetes</taxon>
        <taxon>Metschnikowiaceae</taxon>
        <taxon>Candidozyma</taxon>
    </lineage>
</organism>